<dbReference type="InterPro" id="IPR045249">
    <property type="entry name" value="HARBI1-like"/>
</dbReference>
<dbReference type="Proteomes" id="UP001415857">
    <property type="component" value="Unassembled WGS sequence"/>
</dbReference>
<evidence type="ECO:0000256" key="4">
    <source>
        <dbReference type="ARBA" id="ARBA00022722"/>
    </source>
</evidence>
<evidence type="ECO:0008006" key="12">
    <source>
        <dbReference type="Google" id="ProtNLM"/>
    </source>
</evidence>
<dbReference type="InterPro" id="IPR027806">
    <property type="entry name" value="HARBI1_dom"/>
</dbReference>
<evidence type="ECO:0000256" key="5">
    <source>
        <dbReference type="ARBA" id="ARBA00022723"/>
    </source>
</evidence>
<dbReference type="PANTHER" id="PTHR22930">
    <property type="match status" value="1"/>
</dbReference>
<dbReference type="GO" id="GO:0004518">
    <property type="term" value="F:nuclease activity"/>
    <property type="evidence" value="ECO:0007669"/>
    <property type="project" value="UniProtKB-KW"/>
</dbReference>
<comment type="cofactor">
    <cofactor evidence="1">
        <name>a divalent metal cation</name>
        <dbReference type="ChEBI" id="CHEBI:60240"/>
    </cofactor>
</comment>
<keyword evidence="6" id="KW-0378">Hydrolase</keyword>
<evidence type="ECO:0000256" key="3">
    <source>
        <dbReference type="ARBA" id="ARBA00006958"/>
    </source>
</evidence>
<evidence type="ECO:0000259" key="9">
    <source>
        <dbReference type="Pfam" id="PF26138"/>
    </source>
</evidence>
<dbReference type="PANTHER" id="PTHR22930:SF221">
    <property type="entry name" value="NUCLEASE HARBI1"/>
    <property type="match status" value="1"/>
</dbReference>
<sequence length="368" mass="42499">MDDDITEEMFIEHVVEQMESTNRDINALALLGIQATAYSNTFIAKEPCRNSPHTGWKFMMEILSGHEKRCHEMFRMEKHVFRELCDTLKGYGLKSTRGIPVEEAVGMFLMTLGHGIGNRMIREQFQHSGETVSRQFSNVLNYMSTFTMEMIKPHDNYNEVPNHIRQNPKYYPYFRDCIGAIDGTHVRASLPVDGQIPYIGRKGYPTQNIMAACDFDMLFTFVWPGWEGCAHDTRIFLNALRDPDLKFPHPPAGKYYLVDAGYPNMKGFLGPYKGERYHLPDFQRGSQPRERIHSYEFDKQVTIVAASMALHNFIRKKAIADIEFQQYDENEDYLPTSGDGNESEYRLTIDDSEMGIIRDKITLELIGR</sequence>
<name>A0AAP0WZ48_LIQFO</name>
<evidence type="ECO:0000313" key="11">
    <source>
        <dbReference type="Proteomes" id="UP001415857"/>
    </source>
</evidence>
<protein>
    <recommendedName>
        <fullName evidence="12">DDE Tnp4 domain-containing protein</fullName>
    </recommendedName>
</protein>
<feature type="domain" description="DUF8040" evidence="9">
    <location>
        <begin position="51"/>
        <end position="144"/>
    </location>
</feature>
<evidence type="ECO:0000259" key="8">
    <source>
        <dbReference type="Pfam" id="PF13359"/>
    </source>
</evidence>
<proteinExistence type="inferred from homology"/>
<comment type="subcellular location">
    <subcellularLocation>
        <location evidence="2">Nucleus</location>
    </subcellularLocation>
</comment>
<dbReference type="AlphaFoldDB" id="A0AAP0WZ48"/>
<evidence type="ECO:0000256" key="1">
    <source>
        <dbReference type="ARBA" id="ARBA00001968"/>
    </source>
</evidence>
<keyword evidence="4" id="KW-0540">Nuclease</keyword>
<organism evidence="10 11">
    <name type="scientific">Liquidambar formosana</name>
    <name type="common">Formosan gum</name>
    <dbReference type="NCBI Taxonomy" id="63359"/>
    <lineage>
        <taxon>Eukaryota</taxon>
        <taxon>Viridiplantae</taxon>
        <taxon>Streptophyta</taxon>
        <taxon>Embryophyta</taxon>
        <taxon>Tracheophyta</taxon>
        <taxon>Spermatophyta</taxon>
        <taxon>Magnoliopsida</taxon>
        <taxon>eudicotyledons</taxon>
        <taxon>Gunneridae</taxon>
        <taxon>Pentapetalae</taxon>
        <taxon>Saxifragales</taxon>
        <taxon>Altingiaceae</taxon>
        <taxon>Liquidambar</taxon>
    </lineage>
</organism>
<evidence type="ECO:0000313" key="10">
    <source>
        <dbReference type="EMBL" id="KAK9286239.1"/>
    </source>
</evidence>
<feature type="domain" description="DDE Tnp4" evidence="8">
    <location>
        <begin position="181"/>
        <end position="296"/>
    </location>
</feature>
<reference evidence="10 11" key="1">
    <citation type="journal article" date="2024" name="Plant J.">
        <title>Genome sequences and population genomics reveal climatic adaptation and genomic divergence between two closely related sweetgum species.</title>
        <authorList>
            <person name="Xu W.Q."/>
            <person name="Ren C.Q."/>
            <person name="Zhang X.Y."/>
            <person name="Comes H.P."/>
            <person name="Liu X.H."/>
            <person name="Li Y.G."/>
            <person name="Kettle C.J."/>
            <person name="Jalonen R."/>
            <person name="Gaisberger H."/>
            <person name="Ma Y.Z."/>
            <person name="Qiu Y.X."/>
        </authorList>
    </citation>
    <scope>NUCLEOTIDE SEQUENCE [LARGE SCALE GENOMIC DNA]</scope>
    <source>
        <strain evidence="10">Hangzhou</strain>
    </source>
</reference>
<dbReference type="GO" id="GO:0005634">
    <property type="term" value="C:nucleus"/>
    <property type="evidence" value="ECO:0007669"/>
    <property type="project" value="UniProtKB-SubCell"/>
</dbReference>
<evidence type="ECO:0000256" key="7">
    <source>
        <dbReference type="ARBA" id="ARBA00023242"/>
    </source>
</evidence>
<dbReference type="Pfam" id="PF26138">
    <property type="entry name" value="DUF8040"/>
    <property type="match status" value="1"/>
</dbReference>
<dbReference type="InterPro" id="IPR058353">
    <property type="entry name" value="DUF8040"/>
</dbReference>
<comment type="similarity">
    <text evidence="3">Belongs to the HARBI1 family.</text>
</comment>
<keyword evidence="7" id="KW-0539">Nucleus</keyword>
<gene>
    <name evidence="10" type="ORF">L1049_014625</name>
</gene>
<dbReference type="EMBL" id="JBBPBK010000004">
    <property type="protein sequence ID" value="KAK9286239.1"/>
    <property type="molecule type" value="Genomic_DNA"/>
</dbReference>
<accession>A0AAP0WZ48</accession>
<keyword evidence="11" id="KW-1185">Reference proteome</keyword>
<evidence type="ECO:0000256" key="6">
    <source>
        <dbReference type="ARBA" id="ARBA00022801"/>
    </source>
</evidence>
<comment type="caution">
    <text evidence="10">The sequence shown here is derived from an EMBL/GenBank/DDBJ whole genome shotgun (WGS) entry which is preliminary data.</text>
</comment>
<keyword evidence="5" id="KW-0479">Metal-binding</keyword>
<dbReference type="GO" id="GO:0046872">
    <property type="term" value="F:metal ion binding"/>
    <property type="evidence" value="ECO:0007669"/>
    <property type="project" value="UniProtKB-KW"/>
</dbReference>
<dbReference type="GO" id="GO:0016787">
    <property type="term" value="F:hydrolase activity"/>
    <property type="evidence" value="ECO:0007669"/>
    <property type="project" value="UniProtKB-KW"/>
</dbReference>
<evidence type="ECO:0000256" key="2">
    <source>
        <dbReference type="ARBA" id="ARBA00004123"/>
    </source>
</evidence>
<dbReference type="Pfam" id="PF13359">
    <property type="entry name" value="DDE_Tnp_4"/>
    <property type="match status" value="1"/>
</dbReference>